<sequence>MGETSGTSSLKFKEVTNETQRSLASPDQTVSGKDLPNPLKGVAFPKSQRNEKNFNIGERKRKISEKTLEAAVAKAMKNFLKCKFLLAKIFQK</sequence>
<organism evidence="2 3">
    <name type="scientific">Actinidia rufa</name>
    <dbReference type="NCBI Taxonomy" id="165716"/>
    <lineage>
        <taxon>Eukaryota</taxon>
        <taxon>Viridiplantae</taxon>
        <taxon>Streptophyta</taxon>
        <taxon>Embryophyta</taxon>
        <taxon>Tracheophyta</taxon>
        <taxon>Spermatophyta</taxon>
        <taxon>Magnoliopsida</taxon>
        <taxon>eudicotyledons</taxon>
        <taxon>Gunneridae</taxon>
        <taxon>Pentapetalae</taxon>
        <taxon>asterids</taxon>
        <taxon>Ericales</taxon>
        <taxon>Actinidiaceae</taxon>
        <taxon>Actinidia</taxon>
    </lineage>
</organism>
<protein>
    <submittedName>
        <fullName evidence="2">Uncharacterized protein</fullName>
    </submittedName>
</protein>
<evidence type="ECO:0000313" key="2">
    <source>
        <dbReference type="EMBL" id="GFY95722.1"/>
    </source>
</evidence>
<gene>
    <name evidence="2" type="ORF">Acr_11g0000280</name>
</gene>
<feature type="region of interest" description="Disordered" evidence="1">
    <location>
        <begin position="1"/>
        <end position="58"/>
    </location>
</feature>
<proteinExistence type="predicted"/>
<dbReference type="Proteomes" id="UP000585474">
    <property type="component" value="Unassembled WGS sequence"/>
</dbReference>
<feature type="compositionally biased region" description="Polar residues" evidence="1">
    <location>
        <begin position="1"/>
        <end position="10"/>
    </location>
</feature>
<accession>A0A7J0FAI9</accession>
<evidence type="ECO:0000313" key="3">
    <source>
        <dbReference type="Proteomes" id="UP000585474"/>
    </source>
</evidence>
<dbReference type="AlphaFoldDB" id="A0A7J0FAI9"/>
<dbReference type="EMBL" id="BJWL01000011">
    <property type="protein sequence ID" value="GFY95722.1"/>
    <property type="molecule type" value="Genomic_DNA"/>
</dbReference>
<feature type="compositionally biased region" description="Polar residues" evidence="1">
    <location>
        <begin position="17"/>
        <end position="31"/>
    </location>
</feature>
<comment type="caution">
    <text evidence="2">The sequence shown here is derived from an EMBL/GenBank/DDBJ whole genome shotgun (WGS) entry which is preliminary data.</text>
</comment>
<evidence type="ECO:0000256" key="1">
    <source>
        <dbReference type="SAM" id="MobiDB-lite"/>
    </source>
</evidence>
<name>A0A7J0FAI9_9ERIC</name>
<keyword evidence="3" id="KW-1185">Reference proteome</keyword>
<reference evidence="2 3" key="1">
    <citation type="submission" date="2019-07" db="EMBL/GenBank/DDBJ databases">
        <title>De Novo Assembly of kiwifruit Actinidia rufa.</title>
        <authorList>
            <person name="Sugita-Konishi S."/>
            <person name="Sato K."/>
            <person name="Mori E."/>
            <person name="Abe Y."/>
            <person name="Kisaki G."/>
            <person name="Hamano K."/>
            <person name="Suezawa K."/>
            <person name="Otani M."/>
            <person name="Fukuda T."/>
            <person name="Manabe T."/>
            <person name="Gomi K."/>
            <person name="Tabuchi M."/>
            <person name="Akimitsu K."/>
            <person name="Kataoka I."/>
        </authorList>
    </citation>
    <scope>NUCLEOTIDE SEQUENCE [LARGE SCALE GENOMIC DNA]</scope>
    <source>
        <strain evidence="3">cv. Fuchu</strain>
    </source>
</reference>